<dbReference type="InterPro" id="IPR003819">
    <property type="entry name" value="TauD/TfdA-like"/>
</dbReference>
<reference evidence="13" key="2">
    <citation type="submission" date="2015-01" db="EMBL/GenBank/DDBJ databases">
        <title>Evolutionary Origins and Diversification of the Mycorrhizal Mutualists.</title>
        <authorList>
            <consortium name="DOE Joint Genome Institute"/>
            <consortium name="Mycorrhizal Genomics Consortium"/>
            <person name="Kohler A."/>
            <person name="Kuo A."/>
            <person name="Nagy L.G."/>
            <person name="Floudas D."/>
            <person name="Copeland A."/>
            <person name="Barry K.W."/>
            <person name="Cichocki N."/>
            <person name="Veneault-Fourrey C."/>
            <person name="LaButti K."/>
            <person name="Lindquist E.A."/>
            <person name="Lipzen A."/>
            <person name="Lundell T."/>
            <person name="Morin E."/>
            <person name="Murat C."/>
            <person name="Riley R."/>
            <person name="Ohm R."/>
            <person name="Sun H."/>
            <person name="Tunlid A."/>
            <person name="Henrissat B."/>
            <person name="Grigoriev I.V."/>
            <person name="Hibbett D.S."/>
            <person name="Martin F."/>
        </authorList>
    </citation>
    <scope>NUCLEOTIDE SEQUENCE [LARGE SCALE GENOMIC DNA]</scope>
    <source>
        <strain evidence="13">F 1598</strain>
    </source>
</reference>
<evidence type="ECO:0000256" key="3">
    <source>
        <dbReference type="ARBA" id="ARBA00022525"/>
    </source>
</evidence>
<dbReference type="HOGENOM" id="CLU_036005_0_0_1"/>
<name>A0A0C3G482_PILCF</name>
<evidence type="ECO:0000256" key="10">
    <source>
        <dbReference type="SAM" id="MobiDB-lite"/>
    </source>
</evidence>
<evidence type="ECO:0000256" key="1">
    <source>
        <dbReference type="ARBA" id="ARBA00004302"/>
    </source>
</evidence>
<reference evidence="12 13" key="1">
    <citation type="submission" date="2014-04" db="EMBL/GenBank/DDBJ databases">
        <authorList>
            <consortium name="DOE Joint Genome Institute"/>
            <person name="Kuo A."/>
            <person name="Tarkka M."/>
            <person name="Buscot F."/>
            <person name="Kohler A."/>
            <person name="Nagy L.G."/>
            <person name="Floudas D."/>
            <person name="Copeland A."/>
            <person name="Barry K.W."/>
            <person name="Cichocki N."/>
            <person name="Veneault-Fourrey C."/>
            <person name="LaButti K."/>
            <person name="Lindquist E.A."/>
            <person name="Lipzen A."/>
            <person name="Lundell T."/>
            <person name="Morin E."/>
            <person name="Murat C."/>
            <person name="Sun H."/>
            <person name="Tunlid A."/>
            <person name="Henrissat B."/>
            <person name="Grigoriev I.V."/>
            <person name="Hibbett D.S."/>
            <person name="Martin F."/>
            <person name="Nordberg H.P."/>
            <person name="Cantor M.N."/>
            <person name="Hua S.X."/>
        </authorList>
    </citation>
    <scope>NUCLEOTIDE SEQUENCE [LARGE SCALE GENOMIC DNA]</scope>
    <source>
        <strain evidence="12 13">F 1598</strain>
    </source>
</reference>
<evidence type="ECO:0000256" key="9">
    <source>
        <dbReference type="ARBA" id="ARBA00023004"/>
    </source>
</evidence>
<dbReference type="GO" id="GO:0046872">
    <property type="term" value="F:metal ion binding"/>
    <property type="evidence" value="ECO:0007669"/>
    <property type="project" value="UniProtKB-KW"/>
</dbReference>
<evidence type="ECO:0000256" key="4">
    <source>
        <dbReference type="ARBA" id="ARBA00022530"/>
    </source>
</evidence>
<dbReference type="InterPro" id="IPR051323">
    <property type="entry name" value="AtsK-like"/>
</dbReference>
<dbReference type="Pfam" id="PF02668">
    <property type="entry name" value="TauD"/>
    <property type="match status" value="1"/>
</dbReference>
<keyword evidence="7" id="KW-0223">Dioxygenase</keyword>
<dbReference type="PROSITE" id="PS51116">
    <property type="entry name" value="LAMININ_IVB"/>
    <property type="match status" value="1"/>
</dbReference>
<dbReference type="EMBL" id="KN832985">
    <property type="protein sequence ID" value="KIM85466.1"/>
    <property type="molecule type" value="Genomic_DNA"/>
</dbReference>
<dbReference type="GO" id="GO:0005604">
    <property type="term" value="C:basement membrane"/>
    <property type="evidence" value="ECO:0007669"/>
    <property type="project" value="UniProtKB-SubCell"/>
</dbReference>
<evidence type="ECO:0000313" key="12">
    <source>
        <dbReference type="EMBL" id="KIM85466.1"/>
    </source>
</evidence>
<keyword evidence="13" id="KW-1185">Reference proteome</keyword>
<organism evidence="12 13">
    <name type="scientific">Piloderma croceum (strain F 1598)</name>
    <dbReference type="NCBI Taxonomy" id="765440"/>
    <lineage>
        <taxon>Eukaryota</taxon>
        <taxon>Fungi</taxon>
        <taxon>Dikarya</taxon>
        <taxon>Basidiomycota</taxon>
        <taxon>Agaricomycotina</taxon>
        <taxon>Agaricomycetes</taxon>
        <taxon>Agaricomycetidae</taxon>
        <taxon>Atheliales</taxon>
        <taxon>Atheliaceae</taxon>
        <taxon>Piloderma</taxon>
    </lineage>
</organism>
<proteinExistence type="inferred from homology"/>
<accession>A0A0C3G482</accession>
<dbReference type="FunFam" id="3.60.130.10:FF:000003">
    <property type="entry name" value="Alpha-ketoglutarate-dependent taurine dioxygenase"/>
    <property type="match status" value="1"/>
</dbReference>
<evidence type="ECO:0000256" key="5">
    <source>
        <dbReference type="ARBA" id="ARBA00022723"/>
    </source>
</evidence>
<dbReference type="AlphaFoldDB" id="A0A0C3G482"/>
<keyword evidence="4" id="KW-0272">Extracellular matrix</keyword>
<dbReference type="PANTHER" id="PTHR30468">
    <property type="entry name" value="ALPHA-KETOGLUTARATE-DEPENDENT SULFONATE DIOXYGENASE"/>
    <property type="match status" value="1"/>
</dbReference>
<keyword evidence="9" id="KW-0408">Iron</keyword>
<dbReference type="Proteomes" id="UP000054166">
    <property type="component" value="Unassembled WGS sequence"/>
</dbReference>
<dbReference type="GO" id="GO:0016706">
    <property type="term" value="F:2-oxoglutarate-dependent dioxygenase activity"/>
    <property type="evidence" value="ECO:0007669"/>
    <property type="project" value="TreeGrafter"/>
</dbReference>
<dbReference type="OrthoDB" id="10257314at2759"/>
<dbReference type="InterPro" id="IPR042098">
    <property type="entry name" value="TauD-like_sf"/>
</dbReference>
<evidence type="ECO:0000256" key="2">
    <source>
        <dbReference type="ARBA" id="ARBA00005896"/>
    </source>
</evidence>
<evidence type="ECO:0000259" key="11">
    <source>
        <dbReference type="PROSITE" id="PS51116"/>
    </source>
</evidence>
<dbReference type="SUPFAM" id="SSF51197">
    <property type="entry name" value="Clavaminate synthase-like"/>
    <property type="match status" value="1"/>
</dbReference>
<dbReference type="InParanoid" id="A0A0C3G482"/>
<dbReference type="PANTHER" id="PTHR30468:SF1">
    <property type="entry name" value="ALPHA-KETOGLUTARATE-DEPENDENT SULFONATE DIOXYGENASE"/>
    <property type="match status" value="1"/>
</dbReference>
<evidence type="ECO:0000313" key="13">
    <source>
        <dbReference type="Proteomes" id="UP000054166"/>
    </source>
</evidence>
<evidence type="ECO:0000256" key="7">
    <source>
        <dbReference type="ARBA" id="ARBA00022964"/>
    </source>
</evidence>
<comment type="subcellular location">
    <subcellularLocation>
        <location evidence="1">Secreted</location>
        <location evidence="1">Extracellular space</location>
        <location evidence="1">Extracellular matrix</location>
        <location evidence="1">Basement membrane</location>
    </subcellularLocation>
</comment>
<dbReference type="Gene3D" id="3.60.130.10">
    <property type="entry name" value="Clavaminate synthase-like"/>
    <property type="match status" value="1"/>
</dbReference>
<dbReference type="InterPro" id="IPR013015">
    <property type="entry name" value="Laminin_IV_B"/>
</dbReference>
<protein>
    <recommendedName>
        <fullName evidence="11">Laminin IV type B domain-containing protein</fullName>
    </recommendedName>
</protein>
<comment type="similarity">
    <text evidence="2">Belongs to the TfdA dioxygenase family.</text>
</comment>
<sequence>MTAVETITCTPLPLRSDQTKESSESNRYRYENLLPYFALDNYPPLTQFEHIDPGFRALAHPNPCAFLNNATRVIDLTPNLGTEVQELDLTQLDSTGKDQLALAVARRGLFVFRNQQDFIDRGPDFYLEWGRYFGRLHIHPTSGHPRNFPEIHLVYKDANASYNFQYDDTITSTVWHSDVSYELQPPGLTTFFLLSQPSTGGDTLFTSQVSTLKKLSPPFVAFLKTLKAVHSGVEQAEFSKTGRRGGVVRRDPVENVHPVVRKHPVTGEEALYVNKQFTRRIVGLKREESENILKFLYDHIDKSADLQARVKWEPGTVVLWDNRTTAHSAIVDYGDSKERRHGARITPQGERPVPALQGLELEA</sequence>
<evidence type="ECO:0000256" key="8">
    <source>
        <dbReference type="ARBA" id="ARBA00023002"/>
    </source>
</evidence>
<dbReference type="STRING" id="765440.A0A0C3G482"/>
<feature type="domain" description="Laminin IV type B" evidence="11">
    <location>
        <begin position="226"/>
        <end position="363"/>
    </location>
</feature>
<keyword evidence="6" id="KW-0084">Basement membrane</keyword>
<keyword evidence="5" id="KW-0479">Metal-binding</keyword>
<keyword evidence="3" id="KW-0964">Secreted</keyword>
<dbReference type="GO" id="GO:0005737">
    <property type="term" value="C:cytoplasm"/>
    <property type="evidence" value="ECO:0007669"/>
    <property type="project" value="TreeGrafter"/>
</dbReference>
<gene>
    <name evidence="12" type="ORF">PILCRDRAFT_66784</name>
</gene>
<keyword evidence="8" id="KW-0560">Oxidoreductase</keyword>
<evidence type="ECO:0000256" key="6">
    <source>
        <dbReference type="ARBA" id="ARBA00022869"/>
    </source>
</evidence>
<feature type="region of interest" description="Disordered" evidence="10">
    <location>
        <begin position="338"/>
        <end position="363"/>
    </location>
</feature>